<protein>
    <recommendedName>
        <fullName evidence="2">Signal transduction histidine kinase internal region domain-containing protein</fullName>
    </recommendedName>
</protein>
<feature type="transmembrane region" description="Helical" evidence="1">
    <location>
        <begin position="132"/>
        <end position="150"/>
    </location>
</feature>
<gene>
    <name evidence="3" type="ORF">GCM10023184_45100</name>
</gene>
<keyword evidence="1" id="KW-0812">Transmembrane</keyword>
<dbReference type="Proteomes" id="UP001501725">
    <property type="component" value="Unassembled WGS sequence"/>
</dbReference>
<dbReference type="Pfam" id="PF06580">
    <property type="entry name" value="His_kinase"/>
    <property type="match status" value="1"/>
</dbReference>
<feature type="transmembrane region" description="Helical" evidence="1">
    <location>
        <begin position="44"/>
        <end position="62"/>
    </location>
</feature>
<keyword evidence="4" id="KW-1185">Reference proteome</keyword>
<name>A0ABP8HTI7_9BACT</name>
<sequence>MSFFPATAFLRHRDRLAEGAFLAVLTVLVPMAIGVQLYTDFSFTASLVLVNLLQVPAIALLYRWFLPHTLMRRRWALFFGGLPVYILIYEVNTRAGSWIVRHLPFVPEGYRGNLASANPDSIPPLLLQNLDYTLLILLSAIGFLFVLESFRRQHTVDQLQADKLRLELEGLKAQVQPHFFFNTLNNLYALSLQGSPKTSVTIANLSGIMRYVLYEAQQAQVLLAKEIAFIHSYLDLERIRHADENAIQFTVQGTPEGRLIEPLLFLPLIENCFKHSLQQGIAGNRVHLVLSISDDELLFQTSNATAPAGSRAEPGGIGLQNVRKRLALLYPGRHALDVADVNGQFTVTLSLQL</sequence>
<organism evidence="3 4">
    <name type="scientific">Flaviaesturariibacter amylovorans</name>
    <dbReference type="NCBI Taxonomy" id="1084520"/>
    <lineage>
        <taxon>Bacteria</taxon>
        <taxon>Pseudomonadati</taxon>
        <taxon>Bacteroidota</taxon>
        <taxon>Chitinophagia</taxon>
        <taxon>Chitinophagales</taxon>
        <taxon>Chitinophagaceae</taxon>
        <taxon>Flaviaestuariibacter</taxon>
    </lineage>
</organism>
<keyword evidence="1" id="KW-0472">Membrane</keyword>
<dbReference type="PANTHER" id="PTHR34220:SF7">
    <property type="entry name" value="SENSOR HISTIDINE KINASE YPDA"/>
    <property type="match status" value="1"/>
</dbReference>
<dbReference type="Gene3D" id="3.30.565.10">
    <property type="entry name" value="Histidine kinase-like ATPase, C-terminal domain"/>
    <property type="match status" value="1"/>
</dbReference>
<dbReference type="InterPro" id="IPR036890">
    <property type="entry name" value="HATPase_C_sf"/>
</dbReference>
<proteinExistence type="predicted"/>
<feature type="domain" description="Signal transduction histidine kinase internal region" evidence="2">
    <location>
        <begin position="167"/>
        <end position="243"/>
    </location>
</feature>
<evidence type="ECO:0000256" key="1">
    <source>
        <dbReference type="SAM" id="Phobius"/>
    </source>
</evidence>
<feature type="transmembrane region" description="Helical" evidence="1">
    <location>
        <begin position="20"/>
        <end position="38"/>
    </location>
</feature>
<dbReference type="InterPro" id="IPR050640">
    <property type="entry name" value="Bact_2-comp_sensor_kinase"/>
</dbReference>
<reference evidence="4" key="1">
    <citation type="journal article" date="2019" name="Int. J. Syst. Evol. Microbiol.">
        <title>The Global Catalogue of Microorganisms (GCM) 10K type strain sequencing project: providing services to taxonomists for standard genome sequencing and annotation.</title>
        <authorList>
            <consortium name="The Broad Institute Genomics Platform"/>
            <consortium name="The Broad Institute Genome Sequencing Center for Infectious Disease"/>
            <person name="Wu L."/>
            <person name="Ma J."/>
        </authorList>
    </citation>
    <scope>NUCLEOTIDE SEQUENCE [LARGE SCALE GENOMIC DNA]</scope>
    <source>
        <strain evidence="4">JCM 17919</strain>
    </source>
</reference>
<dbReference type="PANTHER" id="PTHR34220">
    <property type="entry name" value="SENSOR HISTIDINE KINASE YPDA"/>
    <property type="match status" value="1"/>
</dbReference>
<comment type="caution">
    <text evidence="3">The sequence shown here is derived from an EMBL/GenBank/DDBJ whole genome shotgun (WGS) entry which is preliminary data.</text>
</comment>
<dbReference type="EMBL" id="BAABGY010000018">
    <property type="protein sequence ID" value="GAA4344154.1"/>
    <property type="molecule type" value="Genomic_DNA"/>
</dbReference>
<dbReference type="RefSeq" id="WP_345258276.1">
    <property type="nucleotide sequence ID" value="NZ_BAABGY010000018.1"/>
</dbReference>
<dbReference type="InterPro" id="IPR010559">
    <property type="entry name" value="Sig_transdc_His_kin_internal"/>
</dbReference>
<evidence type="ECO:0000313" key="3">
    <source>
        <dbReference type="EMBL" id="GAA4344154.1"/>
    </source>
</evidence>
<keyword evidence="1" id="KW-1133">Transmembrane helix</keyword>
<accession>A0ABP8HTI7</accession>
<feature type="transmembrane region" description="Helical" evidence="1">
    <location>
        <begin position="74"/>
        <end position="91"/>
    </location>
</feature>
<evidence type="ECO:0000259" key="2">
    <source>
        <dbReference type="Pfam" id="PF06580"/>
    </source>
</evidence>
<evidence type="ECO:0000313" key="4">
    <source>
        <dbReference type="Proteomes" id="UP001501725"/>
    </source>
</evidence>